<reference evidence="2 3" key="1">
    <citation type="submission" date="2021-03" db="EMBL/GenBank/DDBJ databases">
        <authorList>
            <person name="Shang D.-D."/>
            <person name="Du Z.-J."/>
            <person name="Chen G.-J."/>
        </authorList>
    </citation>
    <scope>NUCLEOTIDE SEQUENCE [LARGE SCALE GENOMIC DNA]</scope>
    <source>
        <strain evidence="2 3">F1192</strain>
    </source>
</reference>
<dbReference type="Pfam" id="PF13910">
    <property type="entry name" value="DUF4209"/>
    <property type="match status" value="1"/>
</dbReference>
<dbReference type="RefSeq" id="WP_207991799.1">
    <property type="nucleotide sequence ID" value="NZ_JAGBKM010000016.1"/>
</dbReference>
<name>A0ABS3NPS7_9GAMM</name>
<dbReference type="InterPro" id="IPR025209">
    <property type="entry name" value="DUF4209"/>
</dbReference>
<gene>
    <name evidence="2" type="ORF">J3492_09425</name>
</gene>
<organism evidence="2 3">
    <name type="scientific">Psychrobacter coccoides</name>
    <dbReference type="NCBI Taxonomy" id="2818440"/>
    <lineage>
        <taxon>Bacteria</taxon>
        <taxon>Pseudomonadati</taxon>
        <taxon>Pseudomonadota</taxon>
        <taxon>Gammaproteobacteria</taxon>
        <taxon>Moraxellales</taxon>
        <taxon>Moraxellaceae</taxon>
        <taxon>Psychrobacter</taxon>
    </lineage>
</organism>
<keyword evidence="3" id="KW-1185">Reference proteome</keyword>
<dbReference type="EMBL" id="JAGBKM010000016">
    <property type="protein sequence ID" value="MBO1531429.1"/>
    <property type="molecule type" value="Genomic_DNA"/>
</dbReference>
<comment type="caution">
    <text evidence="2">The sequence shown here is derived from an EMBL/GenBank/DDBJ whole genome shotgun (WGS) entry which is preliminary data.</text>
</comment>
<dbReference type="Proteomes" id="UP000664554">
    <property type="component" value="Unassembled WGS sequence"/>
</dbReference>
<sequence length="581" mass="65642">MNIELAQLISELDKSDEKITESSIATKINEVTHEDPSSESIAERIAFGFCEDYQHKQSGWGTYFGPMMVWFGDDGKVYESPSISSITEEVVEHWISRSKSTANPILKARYCGLIWDFSKPAINKKPEYTIAVDYINALLEITDKGLCKNPTEAIKKIIRAYKVAVGLNNSDLINRCIESAINLEGRIAEDSKAGLWGFCFDLFVLGKSKYLFEDQREKLIEDLEQRLIRLSKDSSPWGCESAGVRLADYYRVKGNKEEATRVIKVVGKSFEDACDDVAPIQASSWLQHVHNIYVSFNMKSDIERVTRKITEIGPKVVDSMQSFSHSIEIPKEQLEAYLDSMTNGGLENTLVRIAAHFIPKKDQVEEQVLELAKNYPLTYLFTKTLQDHKGRPIANIGSVEDDLEGHVIHQLSSNLNTNAFFLKHSLKKALEVYNIKVQDLADFVLASPIFEETKKDLIHAGLQAYLDQDYISAIHILVPQTEAAIRLLVELTGGATSKRNRQGGLQLRTFDDLLRDEKVQECFGIDLSFYFRILLTEQRGWNIRNDVCHAISPSEAFNCSVADRVMHVLLCLAQVRVTNGQ</sequence>
<protein>
    <submittedName>
        <fullName evidence="2">DUF4209 domain-containing protein</fullName>
    </submittedName>
</protein>
<accession>A0ABS3NPS7</accession>
<evidence type="ECO:0000313" key="3">
    <source>
        <dbReference type="Proteomes" id="UP000664554"/>
    </source>
</evidence>
<evidence type="ECO:0000313" key="2">
    <source>
        <dbReference type="EMBL" id="MBO1531429.1"/>
    </source>
</evidence>
<feature type="domain" description="DUF4209" evidence="1">
    <location>
        <begin position="482"/>
        <end position="570"/>
    </location>
</feature>
<evidence type="ECO:0000259" key="1">
    <source>
        <dbReference type="Pfam" id="PF13910"/>
    </source>
</evidence>
<proteinExistence type="predicted"/>